<dbReference type="AlphaFoldDB" id="A0A516H3F2"/>
<feature type="transmembrane region" description="Helical" evidence="8">
    <location>
        <begin position="69"/>
        <end position="90"/>
    </location>
</feature>
<evidence type="ECO:0000313" key="10">
    <source>
        <dbReference type="Proteomes" id="UP000317496"/>
    </source>
</evidence>
<dbReference type="OrthoDB" id="8421744at2"/>
<organism evidence="9 10">
    <name type="scientific">Ferrovibrio terrae</name>
    <dbReference type="NCBI Taxonomy" id="2594003"/>
    <lineage>
        <taxon>Bacteria</taxon>
        <taxon>Pseudomonadati</taxon>
        <taxon>Pseudomonadota</taxon>
        <taxon>Alphaproteobacteria</taxon>
        <taxon>Rhodospirillales</taxon>
        <taxon>Rhodospirillaceae</taxon>
        <taxon>Ferrovibrio</taxon>
    </lineage>
</organism>
<dbReference type="KEGG" id="fer:FNB15_13950"/>
<evidence type="ECO:0000256" key="1">
    <source>
        <dbReference type="ARBA" id="ARBA00004651"/>
    </source>
</evidence>
<feature type="transmembrane region" description="Helical" evidence="8">
    <location>
        <begin position="42"/>
        <end position="62"/>
    </location>
</feature>
<dbReference type="PANTHER" id="PTHR30269:SF37">
    <property type="entry name" value="MEMBRANE TRANSPORTER PROTEIN"/>
    <property type="match status" value="1"/>
</dbReference>
<comment type="similarity">
    <text evidence="2 8">Belongs to the 4-toluene sulfonate uptake permease (TSUP) (TC 2.A.102) family.</text>
</comment>
<comment type="subcellular location">
    <subcellularLocation>
        <location evidence="1 8">Cell membrane</location>
        <topology evidence="1 8">Multi-pass membrane protein</topology>
    </subcellularLocation>
</comment>
<dbReference type="InterPro" id="IPR002781">
    <property type="entry name" value="TM_pro_TauE-like"/>
</dbReference>
<name>A0A516H3F2_9PROT</name>
<evidence type="ECO:0000256" key="8">
    <source>
        <dbReference type="RuleBase" id="RU363041"/>
    </source>
</evidence>
<dbReference type="InterPro" id="IPR052017">
    <property type="entry name" value="TSUP"/>
</dbReference>
<dbReference type="Pfam" id="PF01925">
    <property type="entry name" value="TauE"/>
    <property type="match status" value="1"/>
</dbReference>
<evidence type="ECO:0000256" key="4">
    <source>
        <dbReference type="ARBA" id="ARBA00022475"/>
    </source>
</evidence>
<feature type="transmembrane region" description="Helical" evidence="8">
    <location>
        <begin position="96"/>
        <end position="115"/>
    </location>
</feature>
<dbReference type="EMBL" id="CP041636">
    <property type="protein sequence ID" value="QDO98306.1"/>
    <property type="molecule type" value="Genomic_DNA"/>
</dbReference>
<proteinExistence type="inferred from homology"/>
<keyword evidence="3" id="KW-0813">Transport</keyword>
<keyword evidence="4 8" id="KW-1003">Cell membrane</keyword>
<keyword evidence="5 8" id="KW-0812">Transmembrane</keyword>
<evidence type="ECO:0000256" key="3">
    <source>
        <dbReference type="ARBA" id="ARBA00022448"/>
    </source>
</evidence>
<dbReference type="RefSeq" id="WP_144069287.1">
    <property type="nucleotide sequence ID" value="NZ_CP041636.1"/>
</dbReference>
<evidence type="ECO:0000256" key="7">
    <source>
        <dbReference type="ARBA" id="ARBA00023136"/>
    </source>
</evidence>
<dbReference type="GO" id="GO:0005886">
    <property type="term" value="C:plasma membrane"/>
    <property type="evidence" value="ECO:0007669"/>
    <property type="project" value="UniProtKB-SubCell"/>
</dbReference>
<protein>
    <recommendedName>
        <fullName evidence="8">Probable membrane transporter protein</fullName>
    </recommendedName>
</protein>
<reference evidence="9 10" key="1">
    <citation type="submission" date="2019-07" db="EMBL/GenBank/DDBJ databases">
        <title>Genome sequencing for Ferrovibrio sp. K5.</title>
        <authorList>
            <person name="Park S.-J."/>
        </authorList>
    </citation>
    <scope>NUCLEOTIDE SEQUENCE [LARGE SCALE GENOMIC DNA]</scope>
    <source>
        <strain evidence="9 10">K5</strain>
    </source>
</reference>
<evidence type="ECO:0000256" key="5">
    <source>
        <dbReference type="ARBA" id="ARBA00022692"/>
    </source>
</evidence>
<dbReference type="PANTHER" id="PTHR30269">
    <property type="entry name" value="TRANSMEMBRANE PROTEIN YFCA"/>
    <property type="match status" value="1"/>
</dbReference>
<gene>
    <name evidence="9" type="ORF">FNB15_13950</name>
</gene>
<sequence>MDPLFLVVALGAALAGFVQGLSGFAFAMVASAVWAWWIDPQLVAAMAVFGGFSGQLLAALTVRRGFDLGLLLPFVAGGLAGIPVGVGILPLLNVDLFKLALGGLLVVICPVMLLAHRLPRVRGGGRLADAAAGFAGGVLGGIGGVSGAIPTLWCTLRGMPKDTQRAVIQNFNLGMLGVTLASYIGTGVITTATLPMLAIVLPAMLIPTLLGARLYIGISEAAFRRIVLGLLTASGVAMLAAAVPKLV</sequence>
<dbReference type="Proteomes" id="UP000317496">
    <property type="component" value="Chromosome"/>
</dbReference>
<feature type="transmembrane region" description="Helical" evidence="8">
    <location>
        <begin position="127"/>
        <end position="149"/>
    </location>
</feature>
<keyword evidence="6 8" id="KW-1133">Transmembrane helix</keyword>
<feature type="transmembrane region" description="Helical" evidence="8">
    <location>
        <begin position="180"/>
        <end position="210"/>
    </location>
</feature>
<keyword evidence="10" id="KW-1185">Reference proteome</keyword>
<keyword evidence="7 8" id="KW-0472">Membrane</keyword>
<accession>A0A516H3F2</accession>
<evidence type="ECO:0000256" key="2">
    <source>
        <dbReference type="ARBA" id="ARBA00009142"/>
    </source>
</evidence>
<feature type="transmembrane region" description="Helical" evidence="8">
    <location>
        <begin position="222"/>
        <end position="243"/>
    </location>
</feature>
<evidence type="ECO:0000256" key="6">
    <source>
        <dbReference type="ARBA" id="ARBA00022989"/>
    </source>
</evidence>
<evidence type="ECO:0000313" key="9">
    <source>
        <dbReference type="EMBL" id="QDO98306.1"/>
    </source>
</evidence>